<keyword evidence="2" id="KW-0238">DNA-binding</keyword>
<keyword evidence="6" id="KW-1185">Reference proteome</keyword>
<evidence type="ECO:0000313" key="6">
    <source>
        <dbReference type="Proteomes" id="UP000199031"/>
    </source>
</evidence>
<dbReference type="InterPro" id="IPR002104">
    <property type="entry name" value="Integrase_catalytic"/>
</dbReference>
<dbReference type="InterPro" id="IPR025269">
    <property type="entry name" value="SAM-like_dom"/>
</dbReference>
<dbReference type="PROSITE" id="PS51898">
    <property type="entry name" value="TYR_RECOMBINASE"/>
    <property type="match status" value="1"/>
</dbReference>
<keyword evidence="3" id="KW-0233">DNA recombination</keyword>
<sequence>MKTTQTFCVRFIAIRKKGNAEKAFIVARITISKKVMDISLKKTISIALWDSKRECIICRTPEAKQINKFIDDTRYRLMECYQQLLLEHKVVSPHAIKELYLGETKVENTLLGLIKYHNTNMKQVLAWGTLKNYITTEKYVRLFLKQKYKNADIFLSSLNYQFITEFEFFLRTCKPLDASNPLTNNGVMKHMERLRKMVTLAYKMEWVPKDPFAQYKLKFKRKEMFFLTAEELEKFEHIELSKKIVSRARDLFVFCCYTGLSYIDLDKLRSNNICIGIDGEYWINTKRQKTDIPVNMPLLPKAYFIIQKYKDEPRVFYRGRLLPFMSNQRLNKYIKEIAQLCGIKKELSFHTARHTFATTVTLTNGVPVETVSKMLGHTKLSTTQVYVHIVKQRISDDMKMLRQKLEGSNHPATKIISR</sequence>
<dbReference type="InterPro" id="IPR050090">
    <property type="entry name" value="Tyrosine_recombinase_XerCD"/>
</dbReference>
<dbReference type="PANTHER" id="PTHR30349:SF64">
    <property type="entry name" value="PROPHAGE INTEGRASE INTD-RELATED"/>
    <property type="match status" value="1"/>
</dbReference>
<dbReference type="GO" id="GO:0003677">
    <property type="term" value="F:DNA binding"/>
    <property type="evidence" value="ECO:0007669"/>
    <property type="project" value="UniProtKB-KW"/>
</dbReference>
<evidence type="ECO:0000259" key="4">
    <source>
        <dbReference type="PROSITE" id="PS51898"/>
    </source>
</evidence>
<dbReference type="Pfam" id="PF00589">
    <property type="entry name" value="Phage_integrase"/>
    <property type="match status" value="1"/>
</dbReference>
<dbReference type="GO" id="GO:0015074">
    <property type="term" value="P:DNA integration"/>
    <property type="evidence" value="ECO:0007669"/>
    <property type="project" value="InterPro"/>
</dbReference>
<dbReference type="EMBL" id="FOXQ01000001">
    <property type="protein sequence ID" value="SFP54443.1"/>
    <property type="molecule type" value="Genomic_DNA"/>
</dbReference>
<accession>A0A1I5R7F4</accession>
<proteinExistence type="inferred from homology"/>
<evidence type="ECO:0000313" key="5">
    <source>
        <dbReference type="EMBL" id="SFP54443.1"/>
    </source>
</evidence>
<dbReference type="Pfam" id="PF13102">
    <property type="entry name" value="Phage_int_SAM_5"/>
    <property type="match status" value="1"/>
</dbReference>
<dbReference type="Proteomes" id="UP000199031">
    <property type="component" value="Unassembled WGS sequence"/>
</dbReference>
<dbReference type="Pfam" id="PF17293">
    <property type="entry name" value="Arm-DNA-bind_5"/>
    <property type="match status" value="1"/>
</dbReference>
<dbReference type="AlphaFoldDB" id="A0A1I5R7F4"/>
<dbReference type="CDD" id="cd01185">
    <property type="entry name" value="INTN1_C_like"/>
    <property type="match status" value="1"/>
</dbReference>
<name>A0A1I5R7F4_9BACT</name>
<dbReference type="InterPro" id="IPR010998">
    <property type="entry name" value="Integrase_recombinase_N"/>
</dbReference>
<dbReference type="RefSeq" id="WP_090653467.1">
    <property type="nucleotide sequence ID" value="NZ_FOXQ01000001.1"/>
</dbReference>
<evidence type="ECO:0000256" key="3">
    <source>
        <dbReference type="ARBA" id="ARBA00023172"/>
    </source>
</evidence>
<dbReference type="Gene3D" id="1.10.150.130">
    <property type="match status" value="1"/>
</dbReference>
<dbReference type="SUPFAM" id="SSF56349">
    <property type="entry name" value="DNA breaking-rejoining enzymes"/>
    <property type="match status" value="1"/>
</dbReference>
<dbReference type="InterPro" id="IPR035386">
    <property type="entry name" value="Arm-DNA-bind_5"/>
</dbReference>
<dbReference type="InterPro" id="IPR011010">
    <property type="entry name" value="DNA_brk_join_enz"/>
</dbReference>
<protein>
    <submittedName>
        <fullName evidence="5">Site-specific recombinase XerD</fullName>
    </submittedName>
</protein>
<dbReference type="InterPro" id="IPR013762">
    <property type="entry name" value="Integrase-like_cat_sf"/>
</dbReference>
<organism evidence="5 6">
    <name type="scientific">Parafilimonas terrae</name>
    <dbReference type="NCBI Taxonomy" id="1465490"/>
    <lineage>
        <taxon>Bacteria</taxon>
        <taxon>Pseudomonadati</taxon>
        <taxon>Bacteroidota</taxon>
        <taxon>Chitinophagia</taxon>
        <taxon>Chitinophagales</taxon>
        <taxon>Chitinophagaceae</taxon>
        <taxon>Parafilimonas</taxon>
    </lineage>
</organism>
<dbReference type="Gene3D" id="1.10.443.10">
    <property type="entry name" value="Intergrase catalytic core"/>
    <property type="match status" value="1"/>
</dbReference>
<dbReference type="STRING" id="1465490.SAMN05444277_101114"/>
<gene>
    <name evidence="5" type="ORF">SAMN05444277_101114</name>
</gene>
<evidence type="ECO:0000256" key="1">
    <source>
        <dbReference type="ARBA" id="ARBA00008857"/>
    </source>
</evidence>
<dbReference type="OrthoDB" id="892893at2"/>
<dbReference type="GO" id="GO:0006310">
    <property type="term" value="P:DNA recombination"/>
    <property type="evidence" value="ECO:0007669"/>
    <property type="project" value="UniProtKB-KW"/>
</dbReference>
<reference evidence="5 6" key="1">
    <citation type="submission" date="2016-10" db="EMBL/GenBank/DDBJ databases">
        <authorList>
            <person name="de Groot N.N."/>
        </authorList>
    </citation>
    <scope>NUCLEOTIDE SEQUENCE [LARGE SCALE GENOMIC DNA]</scope>
    <source>
        <strain evidence="5 6">DSM 28286</strain>
    </source>
</reference>
<comment type="similarity">
    <text evidence="1">Belongs to the 'phage' integrase family.</text>
</comment>
<evidence type="ECO:0000256" key="2">
    <source>
        <dbReference type="ARBA" id="ARBA00023125"/>
    </source>
</evidence>
<dbReference type="PANTHER" id="PTHR30349">
    <property type="entry name" value="PHAGE INTEGRASE-RELATED"/>
    <property type="match status" value="1"/>
</dbReference>
<feature type="domain" description="Tyr recombinase" evidence="4">
    <location>
        <begin position="222"/>
        <end position="399"/>
    </location>
</feature>